<protein>
    <submittedName>
        <fullName evidence="1">Uncharacterized protein</fullName>
    </submittedName>
</protein>
<dbReference type="Proteomes" id="UP001348805">
    <property type="component" value="Segment"/>
</dbReference>
<name>A0ABZ0YZF1_9CAUD</name>
<evidence type="ECO:0000313" key="2">
    <source>
        <dbReference type="Proteomes" id="UP001348805"/>
    </source>
</evidence>
<sequence>MINVDEHINFYKKLLKGNEYVVFGYVVTSLHDKFNMIPENEIPTLKEFDDVKYFEIDLREYLNILYPFNDENYKSKYEIWRNAINFKDKINKNKNDDDSKKISEDNYNNVLIL</sequence>
<dbReference type="EMBL" id="OR769219">
    <property type="protein sequence ID" value="WQJ51213.1"/>
    <property type="molecule type" value="Genomic_DNA"/>
</dbReference>
<proteinExistence type="predicted"/>
<organism evidence="1 2">
    <name type="scientific">phage Lak_Megaphage_RVC_AP3_GC26</name>
    <dbReference type="NCBI Taxonomy" id="3109225"/>
    <lineage>
        <taxon>Viruses</taxon>
        <taxon>Duplodnaviria</taxon>
        <taxon>Heunggongvirae</taxon>
        <taxon>Uroviricota</taxon>
        <taxon>Caudoviricetes</taxon>
        <taxon>Caudoviricetes code 15 clade</taxon>
    </lineage>
</organism>
<accession>A0ABZ0YZF1</accession>
<evidence type="ECO:0000313" key="1">
    <source>
        <dbReference type="EMBL" id="WQJ51213.1"/>
    </source>
</evidence>
<reference evidence="1 2" key="1">
    <citation type="submission" date="2023-11" db="EMBL/GenBank/DDBJ databases">
        <authorList>
            <person name="Cook R."/>
            <person name="Crisci M."/>
            <person name="Pye H."/>
            <person name="Adriaenssens E."/>
            <person name="Santini J."/>
        </authorList>
    </citation>
    <scope>NUCLEOTIDE SEQUENCE [LARGE SCALE GENOMIC DNA]</scope>
    <source>
        <strain evidence="1">Lak_Megaphage_RVC_AP3_GC26</strain>
    </source>
</reference>
<keyword evidence="2" id="KW-1185">Reference proteome</keyword>